<proteinExistence type="predicted"/>
<dbReference type="Proteomes" id="UP000518904">
    <property type="component" value="Unassembled WGS sequence"/>
</dbReference>
<dbReference type="AlphaFoldDB" id="A0A7Y0XCK3"/>
<sequence>MTQFTSPHDQEAVEKEIDLAQTLIEIEGTGYPDDTYEDGVIAALRWVQGRWSAPTSDAIEHLER</sequence>
<dbReference type="EMBL" id="JABCLB010001328">
    <property type="protein sequence ID" value="NMU83995.1"/>
    <property type="molecule type" value="Genomic_DNA"/>
</dbReference>
<evidence type="ECO:0000313" key="2">
    <source>
        <dbReference type="Proteomes" id="UP000518904"/>
    </source>
</evidence>
<name>A0A7Y0XCK3_VIBPH</name>
<reference evidence="1 2" key="1">
    <citation type="submission" date="2020-04" db="EMBL/GenBank/DDBJ databases">
        <title>Whole-genome sequencing of Vibrio spp. from China reveals different genetic environments of blaCTX-M-14 among diverse lineages.</title>
        <authorList>
            <person name="Zheng Z."/>
            <person name="Ye L."/>
            <person name="Chen S."/>
        </authorList>
    </citation>
    <scope>NUCLEOTIDE SEQUENCE [LARGE SCALE GENOMIC DNA]</scope>
    <source>
        <strain evidence="1 2">Vb0551</strain>
    </source>
</reference>
<comment type="caution">
    <text evidence="1">The sequence shown here is derived from an EMBL/GenBank/DDBJ whole genome shotgun (WGS) entry which is preliminary data.</text>
</comment>
<protein>
    <submittedName>
        <fullName evidence="1">Uncharacterized protein</fullName>
    </submittedName>
</protein>
<gene>
    <name evidence="1" type="ORF">HKB16_13995</name>
</gene>
<accession>A0A7Y0XCK3</accession>
<dbReference type="RefSeq" id="WP_115206381.1">
    <property type="nucleotide sequence ID" value="NZ_CP041202.1"/>
</dbReference>
<organism evidence="1 2">
    <name type="scientific">Vibrio parahaemolyticus</name>
    <dbReference type="NCBI Taxonomy" id="670"/>
    <lineage>
        <taxon>Bacteria</taxon>
        <taxon>Pseudomonadati</taxon>
        <taxon>Pseudomonadota</taxon>
        <taxon>Gammaproteobacteria</taxon>
        <taxon>Vibrionales</taxon>
        <taxon>Vibrionaceae</taxon>
        <taxon>Vibrio</taxon>
    </lineage>
</organism>
<evidence type="ECO:0000313" key="1">
    <source>
        <dbReference type="EMBL" id="NMU83995.1"/>
    </source>
</evidence>